<comment type="subcellular location">
    <subcellularLocation>
        <location evidence="11 12">Cytoplasm</location>
    </subcellularLocation>
</comment>
<feature type="binding site" evidence="11">
    <location>
        <position position="37"/>
    </location>
    <ligand>
        <name>UDP-N-acetyl-alpha-D-muramoyl-L-alanyl-D-glutamate</name>
        <dbReference type="ChEBI" id="CHEBI:83900"/>
    </ligand>
</feature>
<evidence type="ECO:0000256" key="6">
    <source>
        <dbReference type="ARBA" id="ARBA00022840"/>
    </source>
</evidence>
<comment type="cofactor">
    <cofactor evidence="11">
        <name>Mg(2+)</name>
        <dbReference type="ChEBI" id="CHEBI:18420"/>
    </cofactor>
</comment>
<accession>A0ABS6RVW2</accession>
<feature type="domain" description="Mur ligase C-terminal" evidence="14">
    <location>
        <begin position="345"/>
        <end position="470"/>
    </location>
</feature>
<dbReference type="Pfam" id="PF02875">
    <property type="entry name" value="Mur_ligase_C"/>
    <property type="match status" value="1"/>
</dbReference>
<dbReference type="InterPro" id="IPR000713">
    <property type="entry name" value="Mur_ligase_N"/>
</dbReference>
<evidence type="ECO:0000256" key="9">
    <source>
        <dbReference type="ARBA" id="ARBA00023306"/>
    </source>
</evidence>
<dbReference type="PANTHER" id="PTHR23135">
    <property type="entry name" value="MUR LIGASE FAMILY MEMBER"/>
    <property type="match status" value="1"/>
</dbReference>
<evidence type="ECO:0000259" key="14">
    <source>
        <dbReference type="Pfam" id="PF02875"/>
    </source>
</evidence>
<dbReference type="HAMAP" id="MF_00208">
    <property type="entry name" value="MurE"/>
    <property type="match status" value="1"/>
</dbReference>
<dbReference type="InterPro" id="IPR018109">
    <property type="entry name" value="Folylpolyglutamate_synth_CS"/>
</dbReference>
<evidence type="ECO:0000256" key="11">
    <source>
        <dbReference type="HAMAP-Rule" id="MF_00208"/>
    </source>
</evidence>
<dbReference type="EC" id="6.3.2.13" evidence="11"/>
<keyword evidence="10 11" id="KW-0961">Cell wall biogenesis/degradation</keyword>
<comment type="function">
    <text evidence="11">Catalyzes the addition of meso-diaminopimelic acid to the nucleotide precursor UDP-N-acetylmuramoyl-L-alanyl-D-glutamate (UMAG) in the biosynthesis of bacterial cell-wall peptidoglycan.</text>
</comment>
<feature type="binding site" evidence="11">
    <location>
        <position position="190"/>
    </location>
    <ligand>
        <name>UDP-N-acetyl-alpha-D-muramoyl-L-alanyl-D-glutamate</name>
        <dbReference type="ChEBI" id="CHEBI:83900"/>
    </ligand>
</feature>
<comment type="caution">
    <text evidence="16">The sequence shown here is derived from an EMBL/GenBank/DDBJ whole genome shotgun (WGS) entry which is preliminary data.</text>
</comment>
<dbReference type="Pfam" id="PF01225">
    <property type="entry name" value="Mur_ligase"/>
    <property type="match status" value="1"/>
</dbReference>
<feature type="domain" description="Mur ligase N-terminal catalytic" evidence="13">
    <location>
        <begin position="31"/>
        <end position="107"/>
    </location>
</feature>
<evidence type="ECO:0000256" key="12">
    <source>
        <dbReference type="RuleBase" id="RU004135"/>
    </source>
</evidence>
<organism evidence="16 17">
    <name type="scientific">Candidatus Magnetobacterium casense</name>
    <dbReference type="NCBI Taxonomy" id="1455061"/>
    <lineage>
        <taxon>Bacteria</taxon>
        <taxon>Pseudomonadati</taxon>
        <taxon>Nitrospirota</taxon>
        <taxon>Thermodesulfovibrionia</taxon>
        <taxon>Thermodesulfovibrionales</taxon>
        <taxon>Candidatus Magnetobacteriaceae</taxon>
        <taxon>Candidatus Magnetobacterium</taxon>
    </lineage>
</organism>
<feature type="binding site" evidence="11">
    <location>
        <begin position="418"/>
        <end position="421"/>
    </location>
    <ligand>
        <name>meso-2,6-diaminopimelate</name>
        <dbReference type="ChEBI" id="CHEBI:57791"/>
    </ligand>
</feature>
<dbReference type="NCBIfam" id="TIGR01085">
    <property type="entry name" value="murE"/>
    <property type="match status" value="1"/>
</dbReference>
<comment type="pathway">
    <text evidence="11 12">Cell wall biogenesis; peptidoglycan biosynthesis.</text>
</comment>
<feature type="short sequence motif" description="Meso-diaminopimelate recognition motif" evidence="11">
    <location>
        <begin position="418"/>
        <end position="421"/>
    </location>
</feature>
<evidence type="ECO:0000256" key="3">
    <source>
        <dbReference type="ARBA" id="ARBA00022598"/>
    </source>
</evidence>
<keyword evidence="9 11" id="KW-0131">Cell cycle</keyword>
<dbReference type="NCBIfam" id="NF001126">
    <property type="entry name" value="PRK00139.1-4"/>
    <property type="match status" value="1"/>
</dbReference>
<dbReference type="RefSeq" id="WP_218251383.1">
    <property type="nucleotide sequence ID" value="NZ_JABXWD010000045.1"/>
</dbReference>
<evidence type="ECO:0000256" key="5">
    <source>
        <dbReference type="ARBA" id="ARBA00022741"/>
    </source>
</evidence>
<evidence type="ECO:0000256" key="8">
    <source>
        <dbReference type="ARBA" id="ARBA00022984"/>
    </source>
</evidence>
<feature type="binding site" evidence="11">
    <location>
        <position position="198"/>
    </location>
    <ligand>
        <name>UDP-N-acetyl-alpha-D-muramoyl-L-alanyl-D-glutamate</name>
        <dbReference type="ChEBI" id="CHEBI:83900"/>
    </ligand>
</feature>
<dbReference type="Pfam" id="PF08245">
    <property type="entry name" value="Mur_ligase_M"/>
    <property type="match status" value="1"/>
</dbReference>
<dbReference type="InterPro" id="IPR013221">
    <property type="entry name" value="Mur_ligase_cen"/>
</dbReference>
<protein>
    <recommendedName>
        <fullName evidence="11">UDP-N-acetylmuramoyl-L-alanyl-D-glutamate--2,6-diaminopimelate ligase</fullName>
        <ecNumber evidence="11">6.3.2.13</ecNumber>
    </recommendedName>
    <alternativeName>
        <fullName evidence="11">Meso-A2pm-adding enzyme</fullName>
    </alternativeName>
    <alternativeName>
        <fullName evidence="11">Meso-diaminopimelate-adding enzyme</fullName>
    </alternativeName>
    <alternativeName>
        <fullName evidence="11">UDP-MurNAc-L-Ala-D-Glu:meso-diaminopimelate ligase</fullName>
    </alternativeName>
    <alternativeName>
        <fullName evidence="11">UDP-MurNAc-tripeptide synthetase</fullName>
    </alternativeName>
    <alternativeName>
        <fullName evidence="11">UDP-N-acetylmuramyl-tripeptide synthetase</fullName>
    </alternativeName>
</protein>
<feature type="binding site" evidence="11">
    <location>
        <begin position="163"/>
        <end position="164"/>
    </location>
    <ligand>
        <name>UDP-N-acetyl-alpha-D-muramoyl-L-alanyl-D-glutamate</name>
        <dbReference type="ChEBI" id="CHEBI:83900"/>
    </ligand>
</feature>
<evidence type="ECO:0000313" key="16">
    <source>
        <dbReference type="EMBL" id="MBV6340768.1"/>
    </source>
</evidence>
<keyword evidence="5 11" id="KW-0547">Nucleotide-binding</keyword>
<keyword evidence="2 11" id="KW-0963">Cytoplasm</keyword>
<keyword evidence="11" id="KW-0460">Magnesium</keyword>
<dbReference type="GO" id="GO:0008765">
    <property type="term" value="F:UDP-N-acetylmuramoylalanyl-D-glutamate-2,6-diaminopimelate ligase activity"/>
    <property type="evidence" value="ECO:0007669"/>
    <property type="project" value="UniProtKB-EC"/>
</dbReference>
<dbReference type="Proteomes" id="UP001196980">
    <property type="component" value="Unassembled WGS sequence"/>
</dbReference>
<gene>
    <name evidence="11" type="primary">murE</name>
    <name evidence="16" type="ORF">HWQ67_04145</name>
</gene>
<evidence type="ECO:0000256" key="4">
    <source>
        <dbReference type="ARBA" id="ARBA00022618"/>
    </source>
</evidence>
<feature type="binding site" evidence="11">
    <location>
        <begin position="121"/>
        <end position="127"/>
    </location>
    <ligand>
        <name>ATP</name>
        <dbReference type="ChEBI" id="CHEBI:30616"/>
    </ligand>
</feature>
<keyword evidence="17" id="KW-1185">Reference proteome</keyword>
<feature type="binding site" evidence="11">
    <location>
        <position position="196"/>
    </location>
    <ligand>
        <name>UDP-N-acetyl-alpha-D-muramoyl-L-alanyl-D-glutamate</name>
        <dbReference type="ChEBI" id="CHEBI:83900"/>
    </ligand>
</feature>
<comment type="similarity">
    <text evidence="1 11">Belongs to the MurCDEF family. MurE subfamily.</text>
</comment>
<name>A0ABS6RVW2_9BACT</name>
<evidence type="ECO:0000256" key="7">
    <source>
        <dbReference type="ARBA" id="ARBA00022960"/>
    </source>
</evidence>
<dbReference type="PROSITE" id="PS01011">
    <property type="entry name" value="FOLYLPOLYGLU_SYNT_1"/>
    <property type="match status" value="1"/>
</dbReference>
<reference evidence="16 17" key="1">
    <citation type="journal article" date="2020" name="J Geophys Res Biogeosci">
        <title>Magnetotaxis as an Adaptation to Enable Bacterial Shuttling of Microbial Sulfur and Sulfur Cycling Across Aquatic Oxic#Anoxic Interfaces.</title>
        <authorList>
            <person name="Li J."/>
            <person name="Liu P."/>
            <person name="Wang J."/>
            <person name="Roberts A.P."/>
            <person name="Pan Y."/>
        </authorList>
    </citation>
    <scope>NUCLEOTIDE SEQUENCE [LARGE SCALE GENOMIC DNA]</scope>
    <source>
        <strain evidence="16 17">MYR-1_YQ</strain>
    </source>
</reference>
<proteinExistence type="inferred from homology"/>
<feature type="modified residue" description="N6-carboxylysine" evidence="11">
    <location>
        <position position="230"/>
    </location>
</feature>
<feature type="binding site" evidence="11">
    <location>
        <position position="468"/>
    </location>
    <ligand>
        <name>meso-2,6-diaminopimelate</name>
        <dbReference type="ChEBI" id="CHEBI:57791"/>
    </ligand>
</feature>
<sequence>MDIITVLDNIHRVSDPGLITQYTGNLSGQVSDISCDSRRIEQGGMFFAVRGVHSDGHAFIPDAIKRGARWIVYDSDISPELLNTSDVIMLRVADVPLAMAHIAANYYGNPARAMKLIGITGTNGKTTTSCLIKSILQAYDKKTGLIGTIHHMVGNNTYSSSHTTPQAPEFQMFLKRMCDDGCQYVVSEVSSHALAQKRVDAVAFDAAVFTNLTRDHLDYHTNMEDYFNSKKRLFTELLNPKATAIINTDDIYGITLCRHLRELKRTTLSYGITTKADIMASDVEKTLTGLAFKLRCNAETYLVRSHLRGYINVYNILAAFAATLSLAIPVDVILRGISLLQGVRGRLEPIERGQDFAVFIDYAHTNDALDNLLSGVRRFYKGRIITVFGCGGNRDTGKRPMMGRIATTMSNFTIITNDNPRHEDPMDIIAQIKSGVVGNQYEIEPDRREAIKRGIYMAGAGDVVLIAGKGHETYQEVRGVRYPFDDREVAQAFIDERLGGNGVANPASGCNKMETILE</sequence>
<keyword evidence="3 11" id="KW-0436">Ligase</keyword>
<feature type="domain" description="Mur ligase central" evidence="15">
    <location>
        <begin position="119"/>
        <end position="322"/>
    </location>
</feature>
<evidence type="ECO:0000259" key="15">
    <source>
        <dbReference type="Pfam" id="PF08245"/>
    </source>
</evidence>
<dbReference type="PANTHER" id="PTHR23135:SF4">
    <property type="entry name" value="UDP-N-ACETYLMURAMOYL-L-ALANYL-D-GLUTAMATE--2,6-DIAMINOPIMELATE LIGASE MURE HOMOLOG, CHLOROPLASTIC"/>
    <property type="match status" value="1"/>
</dbReference>
<comment type="PTM">
    <text evidence="11">Carboxylation is probably crucial for Mg(2+) binding and, consequently, for the gamma-phosphate positioning of ATP.</text>
</comment>
<evidence type="ECO:0000256" key="2">
    <source>
        <dbReference type="ARBA" id="ARBA00022490"/>
    </source>
</evidence>
<dbReference type="EMBL" id="JABXWD010000045">
    <property type="protein sequence ID" value="MBV6340768.1"/>
    <property type="molecule type" value="Genomic_DNA"/>
</dbReference>
<feature type="binding site" evidence="11">
    <location>
        <position position="472"/>
    </location>
    <ligand>
        <name>meso-2,6-diaminopimelate</name>
        <dbReference type="ChEBI" id="CHEBI:57791"/>
    </ligand>
</feature>
<keyword evidence="4 11" id="KW-0132">Cell division</keyword>
<keyword evidence="7 11" id="KW-0133">Cell shape</keyword>
<evidence type="ECO:0000259" key="13">
    <source>
        <dbReference type="Pfam" id="PF01225"/>
    </source>
</evidence>
<feature type="binding site" evidence="11">
    <location>
        <position position="394"/>
    </location>
    <ligand>
        <name>meso-2,6-diaminopimelate</name>
        <dbReference type="ChEBI" id="CHEBI:57791"/>
    </ligand>
</feature>
<comment type="caution">
    <text evidence="11">Lacks conserved residue(s) required for the propagation of feature annotation.</text>
</comment>
<evidence type="ECO:0000313" key="17">
    <source>
        <dbReference type="Proteomes" id="UP001196980"/>
    </source>
</evidence>
<evidence type="ECO:0000256" key="1">
    <source>
        <dbReference type="ARBA" id="ARBA00005898"/>
    </source>
</evidence>
<dbReference type="NCBIfam" id="NF001124">
    <property type="entry name" value="PRK00139.1-2"/>
    <property type="match status" value="1"/>
</dbReference>
<keyword evidence="6 11" id="KW-0067">ATP-binding</keyword>
<dbReference type="InterPro" id="IPR005761">
    <property type="entry name" value="UDP-N-AcMur-Glu-dNH2Pim_ligase"/>
</dbReference>
<evidence type="ECO:0000256" key="10">
    <source>
        <dbReference type="ARBA" id="ARBA00023316"/>
    </source>
</evidence>
<dbReference type="InterPro" id="IPR004101">
    <property type="entry name" value="Mur_ligase_C"/>
</dbReference>
<comment type="catalytic activity">
    <reaction evidence="11">
        <text>UDP-N-acetyl-alpha-D-muramoyl-L-alanyl-D-glutamate + meso-2,6-diaminopimelate + ATP = UDP-N-acetyl-alpha-D-muramoyl-L-alanyl-gamma-D-glutamyl-meso-2,6-diaminopimelate + ADP + phosphate + H(+)</text>
        <dbReference type="Rhea" id="RHEA:23676"/>
        <dbReference type="ChEBI" id="CHEBI:15378"/>
        <dbReference type="ChEBI" id="CHEBI:30616"/>
        <dbReference type="ChEBI" id="CHEBI:43474"/>
        <dbReference type="ChEBI" id="CHEBI:57791"/>
        <dbReference type="ChEBI" id="CHEBI:83900"/>
        <dbReference type="ChEBI" id="CHEBI:83905"/>
        <dbReference type="ChEBI" id="CHEBI:456216"/>
        <dbReference type="EC" id="6.3.2.13"/>
    </reaction>
</comment>
<keyword evidence="8 11" id="KW-0573">Peptidoglycan synthesis</keyword>